<keyword evidence="6" id="KW-0804">Transcription</keyword>
<accession>D0WIG9</accession>
<dbReference type="Proteomes" id="UP000006001">
    <property type="component" value="Unassembled WGS sequence"/>
</dbReference>
<evidence type="ECO:0000313" key="8">
    <source>
        <dbReference type="EMBL" id="EEZ60836.1"/>
    </source>
</evidence>
<feature type="binding site" evidence="7">
    <location>
        <position position="153"/>
    </location>
    <ligand>
        <name>Zn(2+)</name>
        <dbReference type="ChEBI" id="CHEBI:29105"/>
    </ligand>
</feature>
<dbReference type="InterPro" id="IPR036390">
    <property type="entry name" value="WH_DNA-bd_sf"/>
</dbReference>
<keyword evidence="3 7" id="KW-0862">Zinc</keyword>
<evidence type="ECO:0000256" key="6">
    <source>
        <dbReference type="ARBA" id="ARBA00023163"/>
    </source>
</evidence>
<dbReference type="PANTHER" id="PTHR33202:SF7">
    <property type="entry name" value="FERRIC UPTAKE REGULATION PROTEIN"/>
    <property type="match status" value="1"/>
</dbReference>
<gene>
    <name evidence="8" type="ORF">HMPREF0762_01644</name>
</gene>
<keyword evidence="2" id="KW-0678">Repressor</keyword>
<dbReference type="OrthoDB" id="8659436at2"/>
<comment type="similarity">
    <text evidence="1">Belongs to the Fur family.</text>
</comment>
<dbReference type="Gene3D" id="1.10.10.10">
    <property type="entry name" value="Winged helix-like DNA-binding domain superfamily/Winged helix DNA-binding domain"/>
    <property type="match status" value="1"/>
</dbReference>
<keyword evidence="5" id="KW-0238">DNA-binding</keyword>
<dbReference type="InterPro" id="IPR002481">
    <property type="entry name" value="FUR"/>
</dbReference>
<dbReference type="GO" id="GO:0000976">
    <property type="term" value="F:transcription cis-regulatory region binding"/>
    <property type="evidence" value="ECO:0007669"/>
    <property type="project" value="TreeGrafter"/>
</dbReference>
<dbReference type="GO" id="GO:0045892">
    <property type="term" value="P:negative regulation of DNA-templated transcription"/>
    <property type="evidence" value="ECO:0007669"/>
    <property type="project" value="TreeGrafter"/>
</dbReference>
<evidence type="ECO:0000313" key="9">
    <source>
        <dbReference type="Proteomes" id="UP000006001"/>
    </source>
</evidence>
<organism evidence="8 9">
    <name type="scientific">Slackia exigua (strain ATCC 700122 / DSM 15923 / CIP 105133 / JCM 11022 / KCTC 5966 / S-7)</name>
    <dbReference type="NCBI Taxonomy" id="649764"/>
    <lineage>
        <taxon>Bacteria</taxon>
        <taxon>Bacillati</taxon>
        <taxon>Actinomycetota</taxon>
        <taxon>Coriobacteriia</taxon>
        <taxon>Eggerthellales</taxon>
        <taxon>Eggerthellaceae</taxon>
        <taxon>Slackia</taxon>
    </lineage>
</organism>
<evidence type="ECO:0000256" key="1">
    <source>
        <dbReference type="ARBA" id="ARBA00007957"/>
    </source>
</evidence>
<comment type="cofactor">
    <cofactor evidence="7">
        <name>Zn(2+)</name>
        <dbReference type="ChEBI" id="CHEBI:29105"/>
    </cofactor>
    <text evidence="7">Binds 1 zinc ion per subunit.</text>
</comment>
<feature type="binding site" evidence="7">
    <location>
        <position position="150"/>
    </location>
    <ligand>
        <name>Zn(2+)</name>
        <dbReference type="ChEBI" id="CHEBI:29105"/>
    </ligand>
</feature>
<comment type="caution">
    <text evidence="8">The sequence shown here is derived from an EMBL/GenBank/DDBJ whole genome shotgun (WGS) entry which is preliminary data.</text>
</comment>
<evidence type="ECO:0000256" key="2">
    <source>
        <dbReference type="ARBA" id="ARBA00022491"/>
    </source>
</evidence>
<dbReference type="InterPro" id="IPR043135">
    <property type="entry name" value="Fur_C"/>
</dbReference>
<dbReference type="GO" id="GO:0008270">
    <property type="term" value="F:zinc ion binding"/>
    <property type="evidence" value="ECO:0007669"/>
    <property type="project" value="TreeGrafter"/>
</dbReference>
<dbReference type="GO" id="GO:0003700">
    <property type="term" value="F:DNA-binding transcription factor activity"/>
    <property type="evidence" value="ECO:0007669"/>
    <property type="project" value="InterPro"/>
</dbReference>
<dbReference type="HOGENOM" id="CLU_096072_5_2_11"/>
<reference evidence="8" key="1">
    <citation type="submission" date="2009-10" db="EMBL/GenBank/DDBJ databases">
        <authorList>
            <person name="Weinstock G."/>
            <person name="Sodergren E."/>
            <person name="Clifton S."/>
            <person name="Fulton L."/>
            <person name="Fulton B."/>
            <person name="Courtney L."/>
            <person name="Fronick C."/>
            <person name="Harrison M."/>
            <person name="Strong C."/>
            <person name="Farmer C."/>
            <person name="Delahaunty K."/>
            <person name="Markovic C."/>
            <person name="Hall O."/>
            <person name="Minx P."/>
            <person name="Tomlinson C."/>
            <person name="Mitreva M."/>
            <person name="Nelson J."/>
            <person name="Hou S."/>
            <person name="Wollam A."/>
            <person name="Pepin K.H."/>
            <person name="Johnson M."/>
            <person name="Bhonagiri V."/>
            <person name="Nash W.E."/>
            <person name="Warren W."/>
            <person name="Chinwalla A."/>
            <person name="Mardis E.R."/>
            <person name="Wilson R.K."/>
        </authorList>
    </citation>
    <scope>NUCLEOTIDE SEQUENCE [LARGE SCALE GENOMIC DNA]</scope>
    <source>
        <strain evidence="8">ATCC 700122</strain>
    </source>
</reference>
<proteinExistence type="inferred from homology"/>
<dbReference type="eggNOG" id="COG0735">
    <property type="taxonomic scope" value="Bacteria"/>
</dbReference>
<dbReference type="Gene3D" id="3.30.1490.190">
    <property type="match status" value="1"/>
</dbReference>
<sequence length="161" mass="18015">MRFYNSESKSVFEFKFKEAGMAQQRRSYNTKQRAAVLSCLTEQSRRFLSVDEVYDILRDGGASVGRTTVYRTLQTLVDEGVAAKVVTPGTGESRYRILETDGTDEGQLLCLDCGCALPLDCSMLKGFSEHVESHHGFVIDRSRTVLYGYCSACAARREGER</sequence>
<keyword evidence="4" id="KW-0805">Transcription regulation</keyword>
<keyword evidence="7" id="KW-0479">Metal-binding</keyword>
<dbReference type="Pfam" id="PF01475">
    <property type="entry name" value="FUR"/>
    <property type="match status" value="1"/>
</dbReference>
<evidence type="ECO:0000256" key="5">
    <source>
        <dbReference type="ARBA" id="ARBA00023125"/>
    </source>
</evidence>
<dbReference type="SUPFAM" id="SSF46785">
    <property type="entry name" value="Winged helix' DNA-binding domain"/>
    <property type="match status" value="1"/>
</dbReference>
<dbReference type="EMBL" id="ACUX02000016">
    <property type="protein sequence ID" value="EEZ60836.1"/>
    <property type="molecule type" value="Genomic_DNA"/>
</dbReference>
<feature type="binding site" evidence="7">
    <location>
        <position position="113"/>
    </location>
    <ligand>
        <name>Zn(2+)</name>
        <dbReference type="ChEBI" id="CHEBI:29105"/>
    </ligand>
</feature>
<protein>
    <submittedName>
        <fullName evidence="8">Transcriptional regulator, Fur family</fullName>
    </submittedName>
</protein>
<feature type="binding site" evidence="7">
    <location>
        <position position="110"/>
    </location>
    <ligand>
        <name>Zn(2+)</name>
        <dbReference type="ChEBI" id="CHEBI:29105"/>
    </ligand>
</feature>
<dbReference type="PANTHER" id="PTHR33202">
    <property type="entry name" value="ZINC UPTAKE REGULATION PROTEIN"/>
    <property type="match status" value="1"/>
</dbReference>
<evidence type="ECO:0000256" key="3">
    <source>
        <dbReference type="ARBA" id="ARBA00022833"/>
    </source>
</evidence>
<name>D0WIG9_SLAES</name>
<dbReference type="InterPro" id="IPR036388">
    <property type="entry name" value="WH-like_DNA-bd_sf"/>
</dbReference>
<evidence type="ECO:0000256" key="4">
    <source>
        <dbReference type="ARBA" id="ARBA00023015"/>
    </source>
</evidence>
<evidence type="ECO:0000256" key="7">
    <source>
        <dbReference type="PIRSR" id="PIRSR602481-1"/>
    </source>
</evidence>
<dbReference type="AlphaFoldDB" id="D0WIG9"/>
<dbReference type="CDD" id="cd07153">
    <property type="entry name" value="Fur_like"/>
    <property type="match status" value="1"/>
</dbReference>
<dbReference type="STRING" id="649764.HMPREF0762_01644"/>
<dbReference type="GO" id="GO:1900376">
    <property type="term" value="P:regulation of secondary metabolite biosynthetic process"/>
    <property type="evidence" value="ECO:0007669"/>
    <property type="project" value="TreeGrafter"/>
</dbReference>
<keyword evidence="9" id="KW-1185">Reference proteome</keyword>